<feature type="compositionally biased region" description="Polar residues" evidence="1">
    <location>
        <begin position="12"/>
        <end position="22"/>
    </location>
</feature>
<keyword evidence="3" id="KW-1185">Reference proteome</keyword>
<accession>A0A419WE95</accession>
<dbReference type="RefSeq" id="WP_120245798.1">
    <property type="nucleotide sequence ID" value="NZ_RAPO01000003.1"/>
</dbReference>
<reference evidence="2 3" key="1">
    <citation type="submission" date="2018-09" db="EMBL/GenBank/DDBJ databases">
        <title>Genomic Encyclopedia of Archaeal and Bacterial Type Strains, Phase II (KMG-II): from individual species to whole genera.</title>
        <authorList>
            <person name="Goeker M."/>
        </authorList>
    </citation>
    <scope>NUCLEOTIDE SEQUENCE [LARGE SCALE GENOMIC DNA]</scope>
    <source>
        <strain evidence="2 3">DSM 13151</strain>
    </source>
</reference>
<dbReference type="AlphaFoldDB" id="A0A419WE95"/>
<proteinExistence type="predicted"/>
<dbReference type="OrthoDB" id="197463at2157"/>
<dbReference type="EMBL" id="RAPO01000003">
    <property type="protein sequence ID" value="RKD93809.1"/>
    <property type="molecule type" value="Genomic_DNA"/>
</dbReference>
<evidence type="ECO:0000313" key="3">
    <source>
        <dbReference type="Proteomes" id="UP000283805"/>
    </source>
</evidence>
<sequence length="90" mass="9747">MTRENLADAAESLQTAADATSNDDARERLENQSSEFETLATADRGPDHGKLARHEHILTDIADEEGGEVAAHVEEALESIRAFRSTVEGV</sequence>
<evidence type="ECO:0000313" key="2">
    <source>
        <dbReference type="EMBL" id="RKD93809.1"/>
    </source>
</evidence>
<dbReference type="Proteomes" id="UP000283805">
    <property type="component" value="Unassembled WGS sequence"/>
</dbReference>
<dbReference type="InterPro" id="IPR055975">
    <property type="entry name" value="DUF7553"/>
</dbReference>
<dbReference type="Pfam" id="PF24430">
    <property type="entry name" value="DUF7553"/>
    <property type="match status" value="1"/>
</dbReference>
<organism evidence="2 3">
    <name type="scientific">Halopiger aswanensis</name>
    <dbReference type="NCBI Taxonomy" id="148449"/>
    <lineage>
        <taxon>Archaea</taxon>
        <taxon>Methanobacteriati</taxon>
        <taxon>Methanobacteriota</taxon>
        <taxon>Stenosarchaea group</taxon>
        <taxon>Halobacteria</taxon>
        <taxon>Halobacteriales</taxon>
        <taxon>Natrialbaceae</taxon>
        <taxon>Halopiger</taxon>
    </lineage>
</organism>
<comment type="caution">
    <text evidence="2">The sequence shown here is derived from an EMBL/GenBank/DDBJ whole genome shotgun (WGS) entry which is preliminary data.</text>
</comment>
<gene>
    <name evidence="2" type="ORF">ATJ93_3441</name>
</gene>
<protein>
    <submittedName>
        <fullName evidence="2">Uncharacterized protein</fullName>
    </submittedName>
</protein>
<name>A0A419WE95_9EURY</name>
<feature type="region of interest" description="Disordered" evidence="1">
    <location>
        <begin position="1"/>
        <end position="49"/>
    </location>
</feature>
<evidence type="ECO:0000256" key="1">
    <source>
        <dbReference type="SAM" id="MobiDB-lite"/>
    </source>
</evidence>